<feature type="signal peptide" evidence="3">
    <location>
        <begin position="1"/>
        <end position="26"/>
    </location>
</feature>
<evidence type="ECO:0000256" key="3">
    <source>
        <dbReference type="SAM" id="SignalP"/>
    </source>
</evidence>
<evidence type="ECO:0008006" key="6">
    <source>
        <dbReference type="Google" id="ProtNLM"/>
    </source>
</evidence>
<dbReference type="AlphaFoldDB" id="A0A2G1XF82"/>
<sequence>MASVRFALCGAVAAVAAAAAPVHAHAHDGPATGARAIELAPVAGRPGGEVKLHVSGCAGDRATAVSKAFVSDARLARDPAGLYAEATVRDTVPAGSYPVRVDCDGHSATAHGRLTVVDKASLDDRARDLPGPGPAEDDEPPDGRGYDDASHDESGPGGAYREEPGPGAYDERSDRAPQHHPHGSPFAPVPAGGGGTRPAAAPEAPDTAGLVLAGVTAAIAGALIWHRRRTGSAQR</sequence>
<proteinExistence type="predicted"/>
<comment type="caution">
    <text evidence="4">The sequence shown here is derived from an EMBL/GenBank/DDBJ whole genome shotgun (WGS) entry which is preliminary data.</text>
</comment>
<dbReference type="EMBL" id="NHZO01000151">
    <property type="protein sequence ID" value="PHQ49898.1"/>
    <property type="molecule type" value="Genomic_DNA"/>
</dbReference>
<keyword evidence="5" id="KW-1185">Reference proteome</keyword>
<name>A0A2G1XF82_STRCJ</name>
<feature type="compositionally biased region" description="Basic and acidic residues" evidence="1">
    <location>
        <begin position="141"/>
        <end position="177"/>
    </location>
</feature>
<keyword evidence="2" id="KW-0812">Transmembrane</keyword>
<organism evidence="4 5">
    <name type="scientific">Streptomyces cinnamoneus</name>
    <name type="common">Streptoverticillium cinnamoneum</name>
    <dbReference type="NCBI Taxonomy" id="53446"/>
    <lineage>
        <taxon>Bacteria</taxon>
        <taxon>Bacillati</taxon>
        <taxon>Actinomycetota</taxon>
        <taxon>Actinomycetes</taxon>
        <taxon>Kitasatosporales</taxon>
        <taxon>Streptomycetaceae</taxon>
        <taxon>Streptomyces</taxon>
        <taxon>Streptomyces cinnamoneus group</taxon>
    </lineage>
</organism>
<protein>
    <recommendedName>
        <fullName evidence="6">LPXTG cell wall anchor domain-containing protein</fullName>
    </recommendedName>
</protein>
<evidence type="ECO:0000256" key="2">
    <source>
        <dbReference type="SAM" id="Phobius"/>
    </source>
</evidence>
<accession>A0A2G1XF82</accession>
<reference evidence="4 5" key="1">
    <citation type="journal article" date="2017" name="Biochemistry">
        <title>Identification of the Biosynthetic Pathway for the Antibiotic Bicyclomycin.</title>
        <authorList>
            <person name="Patteson J."/>
            <person name="Cai W."/>
            <person name="Johnson R.A."/>
            <person name="Santa Maria K."/>
            <person name="Li B."/>
        </authorList>
    </citation>
    <scope>NUCLEOTIDE SEQUENCE [LARGE SCALE GENOMIC DNA]</scope>
    <source>
        <strain evidence="4 5">ATCC 21532</strain>
    </source>
</reference>
<evidence type="ECO:0000256" key="1">
    <source>
        <dbReference type="SAM" id="MobiDB-lite"/>
    </source>
</evidence>
<feature type="chain" id="PRO_5044380909" description="LPXTG cell wall anchor domain-containing protein" evidence="3">
    <location>
        <begin position="27"/>
        <end position="235"/>
    </location>
</feature>
<keyword evidence="3" id="KW-0732">Signal</keyword>
<gene>
    <name evidence="4" type="ORF">BLA24_19895</name>
</gene>
<dbReference type="Proteomes" id="UP000222531">
    <property type="component" value="Unassembled WGS sequence"/>
</dbReference>
<evidence type="ECO:0000313" key="4">
    <source>
        <dbReference type="EMBL" id="PHQ49898.1"/>
    </source>
</evidence>
<dbReference type="OrthoDB" id="4336241at2"/>
<evidence type="ECO:0000313" key="5">
    <source>
        <dbReference type="Proteomes" id="UP000222531"/>
    </source>
</evidence>
<feature type="region of interest" description="Disordered" evidence="1">
    <location>
        <begin position="114"/>
        <end position="203"/>
    </location>
</feature>
<dbReference type="RefSeq" id="WP_099200386.1">
    <property type="nucleotide sequence ID" value="NZ_JBIRXA010000014.1"/>
</dbReference>
<keyword evidence="2" id="KW-0472">Membrane</keyword>
<feature type="transmembrane region" description="Helical" evidence="2">
    <location>
        <begin position="207"/>
        <end position="225"/>
    </location>
</feature>
<keyword evidence="2" id="KW-1133">Transmembrane helix</keyword>